<dbReference type="AlphaFoldDB" id="A0A6J4KC69"/>
<accession>A0A6J4KC69</accession>
<gene>
    <name evidence="2" type="ORF">AVDCRST_MAG68-418</name>
</gene>
<organism evidence="2">
    <name type="scientific">uncultured Gemmatimonadota bacterium</name>
    <dbReference type="NCBI Taxonomy" id="203437"/>
    <lineage>
        <taxon>Bacteria</taxon>
        <taxon>Pseudomonadati</taxon>
        <taxon>Gemmatimonadota</taxon>
        <taxon>environmental samples</taxon>
    </lineage>
</organism>
<protein>
    <recommendedName>
        <fullName evidence="1">HEPN domain-containing protein</fullName>
    </recommendedName>
</protein>
<reference evidence="2" key="1">
    <citation type="submission" date="2020-02" db="EMBL/GenBank/DDBJ databases">
        <authorList>
            <person name="Meier V. D."/>
        </authorList>
    </citation>
    <scope>NUCLEOTIDE SEQUENCE</scope>
    <source>
        <strain evidence="2">AVDCRST_MAG68</strain>
    </source>
</reference>
<dbReference type="EMBL" id="CADCTW010000027">
    <property type="protein sequence ID" value="CAA9300858.1"/>
    <property type="molecule type" value="Genomic_DNA"/>
</dbReference>
<proteinExistence type="predicted"/>
<feature type="domain" description="HEPN" evidence="1">
    <location>
        <begin position="1"/>
        <end position="99"/>
    </location>
</feature>
<dbReference type="Gene3D" id="1.20.120.330">
    <property type="entry name" value="Nucleotidyltransferases domain 2"/>
    <property type="match status" value="1"/>
</dbReference>
<evidence type="ECO:0000313" key="2">
    <source>
        <dbReference type="EMBL" id="CAA9300858.1"/>
    </source>
</evidence>
<dbReference type="SUPFAM" id="SSF81593">
    <property type="entry name" value="Nucleotidyltransferase substrate binding subunit/domain"/>
    <property type="match status" value="1"/>
</dbReference>
<sequence>MNASLPGPGKIGFHAQQAVEKLLKGLLTTYGVEPEDQHNLGKLIEQLRRLDRTTADAVASASQLPPYAVIYRYPPRNPLRSRQPTRDDALSALRVARDACAALEGAIEKRWRRLQG</sequence>
<name>A0A6J4KC69_9BACT</name>
<dbReference type="PROSITE" id="PS50910">
    <property type="entry name" value="HEPN"/>
    <property type="match status" value="1"/>
</dbReference>
<evidence type="ECO:0000259" key="1">
    <source>
        <dbReference type="PROSITE" id="PS50910"/>
    </source>
</evidence>
<dbReference type="Pfam" id="PF05168">
    <property type="entry name" value="HEPN"/>
    <property type="match status" value="1"/>
</dbReference>
<dbReference type="InterPro" id="IPR007842">
    <property type="entry name" value="HEPN_dom"/>
</dbReference>